<dbReference type="RefSeq" id="WP_093946371.1">
    <property type="nucleotide sequence ID" value="NZ_NMUL01000005.1"/>
</dbReference>
<dbReference type="EMBL" id="NMUL01000005">
    <property type="protein sequence ID" value="OXM70607.1"/>
    <property type="molecule type" value="Genomic_DNA"/>
</dbReference>
<dbReference type="PANTHER" id="PTHR30328:SF54">
    <property type="entry name" value="HTH-TYPE TRANSCRIPTIONAL REPRESSOR SCO4008"/>
    <property type="match status" value="1"/>
</dbReference>
<evidence type="ECO:0000256" key="3">
    <source>
        <dbReference type="SAM" id="MobiDB-lite"/>
    </source>
</evidence>
<evidence type="ECO:0000256" key="1">
    <source>
        <dbReference type="ARBA" id="ARBA00023125"/>
    </source>
</evidence>
<dbReference type="GO" id="GO:0003677">
    <property type="term" value="F:DNA binding"/>
    <property type="evidence" value="ECO:0007669"/>
    <property type="project" value="UniProtKB-UniRule"/>
</dbReference>
<keyword evidence="6" id="KW-1185">Reference proteome</keyword>
<evidence type="ECO:0000313" key="5">
    <source>
        <dbReference type="EMBL" id="OXM70607.1"/>
    </source>
</evidence>
<feature type="region of interest" description="Disordered" evidence="3">
    <location>
        <begin position="1"/>
        <end position="21"/>
    </location>
</feature>
<dbReference type="InterPro" id="IPR001647">
    <property type="entry name" value="HTH_TetR"/>
</dbReference>
<dbReference type="InterPro" id="IPR050109">
    <property type="entry name" value="HTH-type_TetR-like_transc_reg"/>
</dbReference>
<organism evidence="5 6">
    <name type="scientific">Amycolatopsis vastitatis</name>
    <dbReference type="NCBI Taxonomy" id="1905142"/>
    <lineage>
        <taxon>Bacteria</taxon>
        <taxon>Bacillati</taxon>
        <taxon>Actinomycetota</taxon>
        <taxon>Actinomycetes</taxon>
        <taxon>Pseudonocardiales</taxon>
        <taxon>Pseudonocardiaceae</taxon>
        <taxon>Amycolatopsis</taxon>
    </lineage>
</organism>
<proteinExistence type="predicted"/>
<dbReference type="Pfam" id="PF00440">
    <property type="entry name" value="TetR_N"/>
    <property type="match status" value="1"/>
</dbReference>
<dbReference type="GO" id="GO:0006355">
    <property type="term" value="P:regulation of DNA-templated transcription"/>
    <property type="evidence" value="ECO:0007669"/>
    <property type="project" value="UniProtKB-ARBA"/>
</dbReference>
<dbReference type="SUPFAM" id="SSF48498">
    <property type="entry name" value="Tetracyclin repressor-like, C-terminal domain"/>
    <property type="match status" value="1"/>
</dbReference>
<reference evidence="6" key="1">
    <citation type="submission" date="2017-07" db="EMBL/GenBank/DDBJ databases">
        <title>Comparative genome mining reveals phylogenetic distribution patterns of secondary metabolites in Amycolatopsis.</title>
        <authorList>
            <person name="Adamek M."/>
            <person name="Alanjary M."/>
            <person name="Sales-Ortells H."/>
            <person name="Goodfellow M."/>
            <person name="Bull A.T."/>
            <person name="Kalinowski J."/>
            <person name="Ziemert N."/>
        </authorList>
    </citation>
    <scope>NUCLEOTIDE SEQUENCE [LARGE SCALE GENOMIC DNA]</scope>
    <source>
        <strain evidence="6">H5</strain>
    </source>
</reference>
<gene>
    <name evidence="5" type="ORF">CF165_06005</name>
</gene>
<evidence type="ECO:0000313" key="6">
    <source>
        <dbReference type="Proteomes" id="UP000215199"/>
    </source>
</evidence>
<name>A0A229TH81_9PSEU</name>
<feature type="compositionally biased region" description="Basic residues" evidence="3">
    <location>
        <begin position="1"/>
        <end position="10"/>
    </location>
</feature>
<dbReference type="PRINTS" id="PR00455">
    <property type="entry name" value="HTHTETR"/>
</dbReference>
<accession>A0A229TH81</accession>
<sequence>MTASKPRRSPKPQERQRDPERTRRLILEAAGAEFAAKGYAGARIAAIATRAGVNQQLISYYFDGKEGLYRALSDQWVDHQRELVAPDMPLSEQVRRYALEGTTGREGMRLVAWSGLEYEGAEPDPDHAARTQRLARSVDQITAMKADGRLPDWVDPASLTVLLMAAAMAPVTLPNVVEGLTGKDPASPEFVRQYADQLARLIEHLGPEQPA</sequence>
<dbReference type="Pfam" id="PF17926">
    <property type="entry name" value="TetR_C_21"/>
    <property type="match status" value="1"/>
</dbReference>
<dbReference type="InterPro" id="IPR009057">
    <property type="entry name" value="Homeodomain-like_sf"/>
</dbReference>
<evidence type="ECO:0000256" key="2">
    <source>
        <dbReference type="PROSITE-ProRule" id="PRU00335"/>
    </source>
</evidence>
<dbReference type="Gene3D" id="1.10.357.10">
    <property type="entry name" value="Tetracycline Repressor, domain 2"/>
    <property type="match status" value="1"/>
</dbReference>
<dbReference type="Proteomes" id="UP000215199">
    <property type="component" value="Unassembled WGS sequence"/>
</dbReference>
<feature type="compositionally biased region" description="Basic and acidic residues" evidence="3">
    <location>
        <begin position="11"/>
        <end position="21"/>
    </location>
</feature>
<comment type="caution">
    <text evidence="5">The sequence shown here is derived from an EMBL/GenBank/DDBJ whole genome shotgun (WGS) entry which is preliminary data.</text>
</comment>
<feature type="domain" description="HTH tetR-type" evidence="4">
    <location>
        <begin position="20"/>
        <end position="80"/>
    </location>
</feature>
<evidence type="ECO:0000259" key="4">
    <source>
        <dbReference type="PROSITE" id="PS50977"/>
    </source>
</evidence>
<dbReference type="OrthoDB" id="4726108at2"/>
<feature type="DNA-binding region" description="H-T-H motif" evidence="2">
    <location>
        <begin position="43"/>
        <end position="62"/>
    </location>
</feature>
<keyword evidence="1 2" id="KW-0238">DNA-binding</keyword>
<dbReference type="PANTHER" id="PTHR30328">
    <property type="entry name" value="TRANSCRIPTIONAL REPRESSOR"/>
    <property type="match status" value="1"/>
</dbReference>
<dbReference type="InterPro" id="IPR036271">
    <property type="entry name" value="Tet_transcr_reg_TetR-rel_C_sf"/>
</dbReference>
<dbReference type="PROSITE" id="PS50977">
    <property type="entry name" value="HTH_TETR_2"/>
    <property type="match status" value="1"/>
</dbReference>
<dbReference type="SUPFAM" id="SSF46689">
    <property type="entry name" value="Homeodomain-like"/>
    <property type="match status" value="1"/>
</dbReference>
<protein>
    <submittedName>
        <fullName evidence="5">TetR family transcriptional regulator</fullName>
    </submittedName>
</protein>
<dbReference type="InterPro" id="IPR041467">
    <property type="entry name" value="Sco4008_C"/>
</dbReference>
<dbReference type="AlphaFoldDB" id="A0A229TH81"/>